<feature type="compositionally biased region" description="Acidic residues" evidence="1">
    <location>
        <begin position="312"/>
        <end position="321"/>
    </location>
</feature>
<dbReference type="Proteomes" id="UP000801492">
    <property type="component" value="Unassembled WGS sequence"/>
</dbReference>
<accession>A0A8K0G786</accession>
<gene>
    <name evidence="2" type="ORF">ILUMI_18100</name>
</gene>
<keyword evidence="3" id="KW-1185">Reference proteome</keyword>
<sequence length="321" mass="37160">MSESDKSLDGGYLTAQVHTFLDNLPTNEFHYSQSQNRNRKYLSPHLTIAMLHRDYQQNQNFSFSYPRKDICTTCAKLAADINSATFKKDDSDVKKLNFQKELHLKKAQKFFDALRLKKENSDETELVICFDFEKNLPLLVTNIKDEYYLKQLWLHNFGINNIVTNQATMLLFTENFATKDSLCAASIVKEIEIIYPIPGHSMMPIDRCFALIEKKQAEARKIFSEHTLFTPGKAIAEEIPVLKIRDFKNPAFLAYQNVDQTYSTPYKKFIKIKDKKLENKKCLVTHIEQQSDQEFHKISSGQSAEKPKGEDALESDAEEYE</sequence>
<comment type="caution">
    <text evidence="2">The sequence shown here is derived from an EMBL/GenBank/DDBJ whole genome shotgun (WGS) entry which is preliminary data.</text>
</comment>
<evidence type="ECO:0000256" key="1">
    <source>
        <dbReference type="SAM" id="MobiDB-lite"/>
    </source>
</evidence>
<name>A0A8K0G786_IGNLU</name>
<evidence type="ECO:0000313" key="3">
    <source>
        <dbReference type="Proteomes" id="UP000801492"/>
    </source>
</evidence>
<feature type="region of interest" description="Disordered" evidence="1">
    <location>
        <begin position="291"/>
        <end position="321"/>
    </location>
</feature>
<evidence type="ECO:0000313" key="2">
    <source>
        <dbReference type="EMBL" id="KAF2888073.1"/>
    </source>
</evidence>
<organism evidence="2 3">
    <name type="scientific">Ignelater luminosus</name>
    <name type="common">Cucubano</name>
    <name type="synonym">Pyrophorus luminosus</name>
    <dbReference type="NCBI Taxonomy" id="2038154"/>
    <lineage>
        <taxon>Eukaryota</taxon>
        <taxon>Metazoa</taxon>
        <taxon>Ecdysozoa</taxon>
        <taxon>Arthropoda</taxon>
        <taxon>Hexapoda</taxon>
        <taxon>Insecta</taxon>
        <taxon>Pterygota</taxon>
        <taxon>Neoptera</taxon>
        <taxon>Endopterygota</taxon>
        <taxon>Coleoptera</taxon>
        <taxon>Polyphaga</taxon>
        <taxon>Elateriformia</taxon>
        <taxon>Elateroidea</taxon>
        <taxon>Elateridae</taxon>
        <taxon>Agrypninae</taxon>
        <taxon>Pyrophorini</taxon>
        <taxon>Ignelater</taxon>
    </lineage>
</organism>
<dbReference type="EMBL" id="VTPC01080137">
    <property type="protein sequence ID" value="KAF2888073.1"/>
    <property type="molecule type" value="Genomic_DNA"/>
</dbReference>
<proteinExistence type="predicted"/>
<dbReference type="AlphaFoldDB" id="A0A8K0G786"/>
<reference evidence="2" key="1">
    <citation type="submission" date="2019-08" db="EMBL/GenBank/DDBJ databases">
        <title>The genome of the North American firefly Photinus pyralis.</title>
        <authorList>
            <consortium name="Photinus pyralis genome working group"/>
            <person name="Fallon T.R."/>
            <person name="Sander Lower S.E."/>
            <person name="Weng J.-K."/>
        </authorList>
    </citation>
    <scope>NUCLEOTIDE SEQUENCE</scope>
    <source>
        <strain evidence="2">TRF0915ILg1</strain>
        <tissue evidence="2">Whole body</tissue>
    </source>
</reference>
<dbReference type="OrthoDB" id="6753455at2759"/>
<protein>
    <submittedName>
        <fullName evidence="2">Uncharacterized protein</fullName>
    </submittedName>
</protein>